<dbReference type="GO" id="GO:0005525">
    <property type="term" value="F:GTP binding"/>
    <property type="evidence" value="ECO:0007669"/>
    <property type="project" value="InterPro"/>
</dbReference>
<dbReference type="EMBL" id="GDID01001672">
    <property type="protein sequence ID" value="JAP94934.1"/>
    <property type="molecule type" value="Transcribed_RNA"/>
</dbReference>
<dbReference type="NCBIfam" id="TIGR00231">
    <property type="entry name" value="small_GTP"/>
    <property type="match status" value="1"/>
</dbReference>
<gene>
    <name evidence="2" type="ORF">TPC1_12227</name>
</gene>
<dbReference type="PRINTS" id="PR00449">
    <property type="entry name" value="RASTRNSFRMNG"/>
</dbReference>
<dbReference type="PROSITE" id="PS51421">
    <property type="entry name" value="RAS"/>
    <property type="match status" value="1"/>
</dbReference>
<dbReference type="SMART" id="SM00176">
    <property type="entry name" value="RAN"/>
    <property type="match status" value="1"/>
</dbReference>
<evidence type="ECO:0000313" key="2">
    <source>
        <dbReference type="EMBL" id="JAP94934.1"/>
    </source>
</evidence>
<dbReference type="SMART" id="SM00174">
    <property type="entry name" value="RHO"/>
    <property type="match status" value="1"/>
</dbReference>
<dbReference type="AlphaFoldDB" id="A0A146KGC5"/>
<dbReference type="PROSITE" id="PS51419">
    <property type="entry name" value="RAB"/>
    <property type="match status" value="1"/>
</dbReference>
<dbReference type="InterPro" id="IPR005225">
    <property type="entry name" value="Small_GTP-bd"/>
</dbReference>
<dbReference type="InterPro" id="IPR001806">
    <property type="entry name" value="Small_GTPase"/>
</dbReference>
<dbReference type="GO" id="GO:0003924">
    <property type="term" value="F:GTPase activity"/>
    <property type="evidence" value="ECO:0007669"/>
    <property type="project" value="InterPro"/>
</dbReference>
<organism evidence="2">
    <name type="scientific">Trepomonas sp. PC1</name>
    <dbReference type="NCBI Taxonomy" id="1076344"/>
    <lineage>
        <taxon>Eukaryota</taxon>
        <taxon>Metamonada</taxon>
        <taxon>Diplomonadida</taxon>
        <taxon>Hexamitidae</taxon>
        <taxon>Hexamitinae</taxon>
        <taxon>Trepomonas</taxon>
    </lineage>
</organism>
<reference evidence="2" key="1">
    <citation type="submission" date="2015-07" db="EMBL/GenBank/DDBJ databases">
        <title>Adaptation to a free-living lifestyle via gene acquisitions in the diplomonad Trepomonas sp. PC1.</title>
        <authorList>
            <person name="Xu F."/>
            <person name="Jerlstrom-Hultqvist J."/>
            <person name="Kolisko M."/>
            <person name="Simpson A.G.B."/>
            <person name="Roger A.J."/>
            <person name="Svard S.G."/>
            <person name="Andersson J.O."/>
        </authorList>
    </citation>
    <scope>NUCLEOTIDE SEQUENCE</scope>
    <source>
        <strain evidence="2">PC1</strain>
    </source>
</reference>
<dbReference type="SMART" id="SM00175">
    <property type="entry name" value="RAB"/>
    <property type="match status" value="1"/>
</dbReference>
<dbReference type="CDD" id="cd00154">
    <property type="entry name" value="Rab"/>
    <property type="match status" value="1"/>
</dbReference>
<dbReference type="PROSITE" id="PS51420">
    <property type="entry name" value="RHO"/>
    <property type="match status" value="1"/>
</dbReference>
<dbReference type="FunFam" id="3.40.50.300:FF:001204">
    <property type="entry name" value="Small GTP-binding protein, putative"/>
    <property type="match status" value="1"/>
</dbReference>
<keyword evidence="1" id="KW-0547">Nucleotide-binding</keyword>
<name>A0A146KGC5_9EUKA</name>
<dbReference type="Pfam" id="PF00071">
    <property type="entry name" value="Ras"/>
    <property type="match status" value="1"/>
</dbReference>
<evidence type="ECO:0000256" key="1">
    <source>
        <dbReference type="ARBA" id="ARBA00022741"/>
    </source>
</evidence>
<dbReference type="SUPFAM" id="SSF52540">
    <property type="entry name" value="P-loop containing nucleoside triphosphate hydrolases"/>
    <property type="match status" value="1"/>
</dbReference>
<dbReference type="Gene3D" id="3.40.50.300">
    <property type="entry name" value="P-loop containing nucleotide triphosphate hydrolases"/>
    <property type="match status" value="1"/>
</dbReference>
<accession>A0A146KGC5</accession>
<feature type="non-terminal residue" evidence="2">
    <location>
        <position position="1"/>
    </location>
</feature>
<proteinExistence type="predicted"/>
<dbReference type="PANTHER" id="PTHR47978">
    <property type="match status" value="1"/>
</dbReference>
<dbReference type="SMART" id="SM00173">
    <property type="entry name" value="RAS"/>
    <property type="match status" value="1"/>
</dbReference>
<dbReference type="InterPro" id="IPR027417">
    <property type="entry name" value="P-loop_NTPase"/>
</dbReference>
<sequence length="186" mass="21221">VIVGQSGVGKTSIITSSITNNFENEQQPTLIAAFSEKRYKYNDKDVKLLLWDTAGQERYDAVTSVFFRGAHIALLVFGFDSASSLQKLNYWYDQVQSKSQVKTNIIIVGNKSDLDQSQMQIAQKEIDDFVKEKPVKFFRVSAKTQEGFEQLFNYMGELYVSQFDQGQAQYKQVNIDERPQPKKGCC</sequence>
<protein>
    <submittedName>
        <fullName evidence="2">Rab-like protein</fullName>
    </submittedName>
</protein>